<protein>
    <recommendedName>
        <fullName evidence="3">G-patch domain-containing protein</fullName>
    </recommendedName>
</protein>
<dbReference type="EMBL" id="MBFT01000080">
    <property type="protein sequence ID" value="PVU98414.1"/>
    <property type="molecule type" value="Genomic_DNA"/>
</dbReference>
<dbReference type="PANTHER" id="PTHR23329:SF1">
    <property type="entry name" value="TUFTELIN-INTERACTING PROTEIN 11"/>
    <property type="match status" value="1"/>
</dbReference>
<dbReference type="InterPro" id="IPR045211">
    <property type="entry name" value="TFP11/STIP/Ntr1"/>
</dbReference>
<feature type="compositionally biased region" description="Low complexity" evidence="2">
    <location>
        <begin position="1"/>
        <end position="14"/>
    </location>
</feature>
<gene>
    <name evidence="5" type="ORF">BB559_001569</name>
    <name evidence="4" type="ORF">BB559_007208</name>
</gene>
<dbReference type="AlphaFoldDB" id="A0A2T9Z1K8"/>
<evidence type="ECO:0000313" key="4">
    <source>
        <dbReference type="EMBL" id="PVU85122.1"/>
    </source>
</evidence>
<feature type="compositionally biased region" description="Basic and acidic residues" evidence="2">
    <location>
        <begin position="15"/>
        <end position="35"/>
    </location>
</feature>
<dbReference type="InterPro" id="IPR000467">
    <property type="entry name" value="G_patch_dom"/>
</dbReference>
<evidence type="ECO:0000313" key="5">
    <source>
        <dbReference type="EMBL" id="PVU98414.1"/>
    </source>
</evidence>
<feature type="compositionally biased region" description="Polar residues" evidence="2">
    <location>
        <begin position="143"/>
        <end position="170"/>
    </location>
</feature>
<dbReference type="InterPro" id="IPR022783">
    <property type="entry name" value="GCFC_dom"/>
</dbReference>
<dbReference type="Proteomes" id="UP000245699">
    <property type="component" value="Unassembled WGS sequence"/>
</dbReference>
<feature type="compositionally biased region" description="Polar residues" evidence="2">
    <location>
        <begin position="248"/>
        <end position="258"/>
    </location>
</feature>
<feature type="region of interest" description="Disordered" evidence="2">
    <location>
        <begin position="233"/>
        <end position="258"/>
    </location>
</feature>
<dbReference type="PROSITE" id="PS50174">
    <property type="entry name" value="G_PATCH"/>
    <property type="match status" value="1"/>
</dbReference>
<proteinExistence type="inferred from homology"/>
<feature type="compositionally biased region" description="Low complexity" evidence="2">
    <location>
        <begin position="78"/>
        <end position="93"/>
    </location>
</feature>
<keyword evidence="6" id="KW-1185">Reference proteome</keyword>
<name>A0A2T9Z1K8_9FUNG</name>
<evidence type="ECO:0000259" key="3">
    <source>
        <dbReference type="PROSITE" id="PS50174"/>
    </source>
</evidence>
<feature type="domain" description="G-patch" evidence="3">
    <location>
        <begin position="176"/>
        <end position="222"/>
    </location>
</feature>
<organism evidence="5 6">
    <name type="scientific">Furculomyces boomerangus</name>
    <dbReference type="NCBI Taxonomy" id="61424"/>
    <lineage>
        <taxon>Eukaryota</taxon>
        <taxon>Fungi</taxon>
        <taxon>Fungi incertae sedis</taxon>
        <taxon>Zoopagomycota</taxon>
        <taxon>Kickxellomycotina</taxon>
        <taxon>Harpellomycetes</taxon>
        <taxon>Harpellales</taxon>
        <taxon>Harpellaceae</taxon>
        <taxon>Furculomyces</taxon>
    </lineage>
</organism>
<evidence type="ECO:0000256" key="1">
    <source>
        <dbReference type="ARBA" id="ARBA00010900"/>
    </source>
</evidence>
<dbReference type="SMART" id="SM00443">
    <property type="entry name" value="G_patch"/>
    <property type="match status" value="1"/>
</dbReference>
<feature type="compositionally biased region" description="Polar residues" evidence="2">
    <location>
        <begin position="55"/>
        <end position="77"/>
    </location>
</feature>
<comment type="caution">
    <text evidence="5">The sequence shown here is derived from an EMBL/GenBank/DDBJ whole genome shotgun (WGS) entry which is preliminary data.</text>
</comment>
<feature type="compositionally biased region" description="Basic residues" evidence="2">
    <location>
        <begin position="238"/>
        <end position="247"/>
    </location>
</feature>
<reference evidence="5 6" key="1">
    <citation type="journal article" date="2018" name="MBio">
        <title>Comparative Genomics Reveals the Core Gene Toolbox for the Fungus-Insect Symbiosis.</title>
        <authorList>
            <person name="Wang Y."/>
            <person name="Stata M."/>
            <person name="Wang W."/>
            <person name="Stajich J.E."/>
            <person name="White M.M."/>
            <person name="Moncalvo J.M."/>
        </authorList>
    </citation>
    <scope>NUCLEOTIDE SEQUENCE [LARGE SCALE GENOMIC DNA]</scope>
    <source>
        <strain evidence="5 6">AUS-77-4</strain>
    </source>
</reference>
<dbReference type="Pfam" id="PF01585">
    <property type="entry name" value="G-patch"/>
    <property type="match status" value="1"/>
</dbReference>
<accession>A0A2T9Z1K8</accession>
<dbReference type="EMBL" id="MBFT01001142">
    <property type="protein sequence ID" value="PVU85122.1"/>
    <property type="molecule type" value="Genomic_DNA"/>
</dbReference>
<evidence type="ECO:0000313" key="6">
    <source>
        <dbReference type="Proteomes" id="UP000245699"/>
    </source>
</evidence>
<feature type="region of interest" description="Disordered" evidence="2">
    <location>
        <begin position="1"/>
        <end position="174"/>
    </location>
</feature>
<dbReference type="STRING" id="61424.A0A2T9Z1K8"/>
<dbReference type="Pfam" id="PF07842">
    <property type="entry name" value="GCFC"/>
    <property type="match status" value="1"/>
</dbReference>
<comment type="similarity">
    <text evidence="1">Belongs to the TFP11/STIP family.</text>
</comment>
<dbReference type="GO" id="GO:0000390">
    <property type="term" value="P:spliceosomal complex disassembly"/>
    <property type="evidence" value="ECO:0007669"/>
    <property type="project" value="InterPro"/>
</dbReference>
<evidence type="ECO:0000256" key="2">
    <source>
        <dbReference type="SAM" id="MobiDB-lite"/>
    </source>
</evidence>
<dbReference type="GO" id="GO:0003676">
    <property type="term" value="F:nucleic acid binding"/>
    <property type="evidence" value="ECO:0007669"/>
    <property type="project" value="InterPro"/>
</dbReference>
<dbReference type="PANTHER" id="PTHR23329">
    <property type="entry name" value="TUFTELIN-INTERACTING PROTEIN 11-RELATED"/>
    <property type="match status" value="1"/>
</dbReference>
<feature type="compositionally biased region" description="Low complexity" evidence="2">
    <location>
        <begin position="124"/>
        <end position="134"/>
    </location>
</feature>
<sequence length="810" mass="93506">MDSDSDSYVSSSDSQKQDSDHLFENRKRKHSKEDAMLGIFGNPTTYTTHRKTKKLNFSVNSNEIQFTKSSQTPNKEFQSPPQSPSKNQQPPLQTLDSQPNITKDNDDSSSSSNSDTSDSDSYSESETKQKTTTKNNLEYFKNKTFSGSAPNLQNGSTKKNSSNSEATKTNVAGKGGSSIAWKMMQKMGYQSGKGLGKEKAGMVDPIQVKQRPGNIGIGYKGFKEKTKQAAEFDNKVLGNKKSKKTSNQKRSSTLLDRNRKQNNVTLEEIIKRVEEHANELSSIKKEKIVGMTMQTPTELSLISERNKIPESLFDIKNDIQLGLDLSVDKSEHLALQKSLEERRIVHLEKELLKSDKHLANFKKELEKLEIIKSLVSKSNSILNDIIVDQRSFIVSNNNGEISVDLEKLSNLIQTLFEIKNSAIIDIGDHKVNKWSEWKLDEFSASILSTLIITEIKRWDIFQDPIWLRDHLFLPISKLFDENDIETDKDNASEILYKINVLENYENINGQYGTKEKNKRFYEAVLMKIWIPHVRAYLSREWNCYEPELALNFVENWQTQILPKSIFDHLVNNVITTILLDTLQKPSLQSHRNVMSGNREQTLFLHGWIYPWLSFISMNTLYDKLLPAVLDRLSAVVNSSFDSLIKYGNESDLASSRDAVMPWRQVMEVSTFSKFIRSDLYKKLSLLVSPQVLKIDAQLQTAQSLVPFTEFLCWYDLIPHDIWTDIFATSFIPNWTNYLRKWLYTCKLENNKQEHQKNLNWSQVVDWYLAWKSLIPKNIIDDNVNIQNLLRRALWLMQDRMEFLKKKHTKW</sequence>
<dbReference type="OrthoDB" id="4822at2759"/>
<dbReference type="GO" id="GO:0071008">
    <property type="term" value="C:U2-type post-mRNA release spliceosomal complex"/>
    <property type="evidence" value="ECO:0007669"/>
    <property type="project" value="TreeGrafter"/>
</dbReference>